<dbReference type="Pfam" id="PF12589">
    <property type="entry name" value="WBS_methylT"/>
    <property type="match status" value="1"/>
</dbReference>
<evidence type="ECO:0000313" key="16">
    <source>
        <dbReference type="Proteomes" id="UP001204833"/>
    </source>
</evidence>
<dbReference type="PANTHER" id="PTHR12734">
    <property type="entry name" value="METHYLTRANSFERASE-RELATED"/>
    <property type="match status" value="1"/>
</dbReference>
<dbReference type="CDD" id="cd02440">
    <property type="entry name" value="AdoMet_MTases"/>
    <property type="match status" value="1"/>
</dbReference>
<comment type="caution">
    <text evidence="15">The sequence shown here is derived from an EMBL/GenBank/DDBJ whole genome shotgun (WGS) entry which is preliminary data.</text>
</comment>
<keyword evidence="8" id="KW-0949">S-adenosyl-L-methionine</keyword>
<evidence type="ECO:0000256" key="8">
    <source>
        <dbReference type="ARBA" id="ARBA00022691"/>
    </source>
</evidence>
<evidence type="ECO:0000256" key="6">
    <source>
        <dbReference type="ARBA" id="ARBA00022603"/>
    </source>
</evidence>
<dbReference type="AlphaFoldDB" id="A0AAD5BH73"/>
<dbReference type="PANTHER" id="PTHR12734:SF0">
    <property type="entry name" value="18S RRNA (GUANINE-N(7))-METHYLTRANSFERASE-RELATED"/>
    <property type="match status" value="1"/>
</dbReference>
<sequence>MSRPEELAPPEIFYNDSESFKYTSSTRVQHIQAKMTLRALELLNLEKEAPQLILDLGCGSGLSGEILTEEGYDWVGMDISPSMLATALDRDVEGDLFLADLGNGVPFRAGTFDAAISISAIQWLCNADSSNVDPKKRLLFFFNTLYASLKRGGKFVAQFYPMNDSQTESIMSAAKLAGFGGGLIIDDPESKRHKKYYLVLTAGLAERNINLTGAEMEAPSENSSKLNRKKRKLMETRKEYINRKKETMRKRGRMVAEDSKFTGPLPTVYEPLPPKRQGENVMTYIHKQLLAKHDPTGKRRDLLNYETGLRAGDIIKVTYLDRSDVTGRIIAIKRGQRNLGSNILLRTKLNRVGSEVRIPVYNPNIRNIEVLYKPKTYMPRAAHYYIRESRRDVDDVEAFVRRQNGEKKKR</sequence>
<dbReference type="InterPro" id="IPR008991">
    <property type="entry name" value="Translation_prot_SH3-like_sf"/>
</dbReference>
<keyword evidence="11" id="KW-0687">Ribonucleoprotein</keyword>
<proteinExistence type="inferred from homology"/>
<dbReference type="GO" id="GO:0070476">
    <property type="term" value="P:rRNA (guanine-N7)-methylation"/>
    <property type="evidence" value="ECO:0007669"/>
    <property type="project" value="InterPro"/>
</dbReference>
<comment type="subcellular location">
    <subcellularLocation>
        <location evidence="2">Cytoplasm</location>
    </subcellularLocation>
    <subcellularLocation>
        <location evidence="1">Nucleus</location>
    </subcellularLocation>
</comment>
<dbReference type="InterPro" id="IPR038657">
    <property type="entry name" value="Ribosomal_bL19_sf"/>
</dbReference>
<dbReference type="GeneID" id="76149691"/>
<dbReference type="InterPro" id="IPR001857">
    <property type="entry name" value="Ribosomal_bL19"/>
</dbReference>
<evidence type="ECO:0000256" key="7">
    <source>
        <dbReference type="ARBA" id="ARBA00022679"/>
    </source>
</evidence>
<dbReference type="Gene3D" id="3.40.50.150">
    <property type="entry name" value="Vaccinia Virus protein VP39"/>
    <property type="match status" value="1"/>
</dbReference>
<evidence type="ECO:0000256" key="10">
    <source>
        <dbReference type="ARBA" id="ARBA00023242"/>
    </source>
</evidence>
<feature type="domain" description="Methyltransferase type 11" evidence="13">
    <location>
        <begin position="54"/>
        <end position="156"/>
    </location>
</feature>
<accession>A0AAD5BH73</accession>
<feature type="coiled-coil region" evidence="12">
    <location>
        <begin position="223"/>
        <end position="250"/>
    </location>
</feature>
<dbReference type="GO" id="GO:1990904">
    <property type="term" value="C:ribonucleoprotein complex"/>
    <property type="evidence" value="ECO:0007669"/>
    <property type="project" value="UniProtKB-KW"/>
</dbReference>
<dbReference type="GO" id="GO:0005730">
    <property type="term" value="C:nucleolus"/>
    <property type="evidence" value="ECO:0007669"/>
    <property type="project" value="UniProtKB-ARBA"/>
</dbReference>
<dbReference type="GO" id="GO:0005840">
    <property type="term" value="C:ribosome"/>
    <property type="evidence" value="ECO:0007669"/>
    <property type="project" value="UniProtKB-KW"/>
</dbReference>
<feature type="domain" description="18S rRNA (guanine(1575)-N(7))-methyltransferase Bud23 C-terminal" evidence="14">
    <location>
        <begin position="221"/>
        <end position="263"/>
    </location>
</feature>
<keyword evidence="16" id="KW-1185">Reference proteome</keyword>
<evidence type="ECO:0000256" key="1">
    <source>
        <dbReference type="ARBA" id="ARBA00004123"/>
    </source>
</evidence>
<keyword evidence="5" id="KW-0963">Cytoplasm</keyword>
<dbReference type="SUPFAM" id="SSF50104">
    <property type="entry name" value="Translation proteins SH3-like domain"/>
    <property type="match status" value="1"/>
</dbReference>
<keyword evidence="7" id="KW-0808">Transferase</keyword>
<dbReference type="InterPro" id="IPR029063">
    <property type="entry name" value="SAM-dependent_MTases_sf"/>
</dbReference>
<dbReference type="Pfam" id="PF01245">
    <property type="entry name" value="Ribosomal_L19"/>
    <property type="match status" value="1"/>
</dbReference>
<evidence type="ECO:0000256" key="4">
    <source>
        <dbReference type="ARBA" id="ARBA00005781"/>
    </source>
</evidence>
<keyword evidence="12" id="KW-0175">Coiled coil</keyword>
<dbReference type="RefSeq" id="XP_051609881.1">
    <property type="nucleotide sequence ID" value="XM_051750858.1"/>
</dbReference>
<name>A0AAD5BH73_9ASCO</name>
<dbReference type="Pfam" id="PF08241">
    <property type="entry name" value="Methyltransf_11"/>
    <property type="match status" value="1"/>
</dbReference>
<dbReference type="InterPro" id="IPR039769">
    <property type="entry name" value="Bud23-like"/>
</dbReference>
<protein>
    <submittedName>
        <fullName evidence="15">BUD23</fullName>
    </submittedName>
</protein>
<organism evidence="15 16">
    <name type="scientific">Candida theae</name>
    <dbReference type="NCBI Taxonomy" id="1198502"/>
    <lineage>
        <taxon>Eukaryota</taxon>
        <taxon>Fungi</taxon>
        <taxon>Dikarya</taxon>
        <taxon>Ascomycota</taxon>
        <taxon>Saccharomycotina</taxon>
        <taxon>Pichiomycetes</taxon>
        <taxon>Debaryomycetaceae</taxon>
        <taxon>Candida/Lodderomyces clade</taxon>
        <taxon>Candida</taxon>
    </lineage>
</organism>
<dbReference type="Proteomes" id="UP001204833">
    <property type="component" value="Unassembled WGS sequence"/>
</dbReference>
<evidence type="ECO:0000259" key="14">
    <source>
        <dbReference type="Pfam" id="PF12589"/>
    </source>
</evidence>
<dbReference type="GO" id="GO:0006412">
    <property type="term" value="P:translation"/>
    <property type="evidence" value="ECO:0007669"/>
    <property type="project" value="InterPro"/>
</dbReference>
<dbReference type="GO" id="GO:0016435">
    <property type="term" value="F:rRNA (guanine) methyltransferase activity"/>
    <property type="evidence" value="ECO:0007669"/>
    <property type="project" value="InterPro"/>
</dbReference>
<dbReference type="FunFam" id="3.40.50.150:FF:000017">
    <property type="entry name" value="probable 18S rRNA (Guanine-N(7))-methyltransferase"/>
    <property type="match status" value="1"/>
</dbReference>
<evidence type="ECO:0000313" key="15">
    <source>
        <dbReference type="EMBL" id="KAI5961698.1"/>
    </source>
</evidence>
<dbReference type="GO" id="GO:0003735">
    <property type="term" value="F:structural constituent of ribosome"/>
    <property type="evidence" value="ECO:0007669"/>
    <property type="project" value="InterPro"/>
</dbReference>
<keyword evidence="9" id="KW-0689">Ribosomal protein</keyword>
<comment type="similarity">
    <text evidence="3">Belongs to the class I-like SAM-binding methyltransferase superfamily. BUD23/WBSCR22 family.</text>
</comment>
<comment type="similarity">
    <text evidence="4">Belongs to the bacterial ribosomal protein bL19 family.</text>
</comment>
<keyword evidence="10" id="KW-0539">Nucleus</keyword>
<evidence type="ECO:0000256" key="12">
    <source>
        <dbReference type="SAM" id="Coils"/>
    </source>
</evidence>
<evidence type="ECO:0000259" key="13">
    <source>
        <dbReference type="Pfam" id="PF08241"/>
    </source>
</evidence>
<gene>
    <name evidence="15" type="ORF">KGF57_001632</name>
</gene>
<evidence type="ECO:0000256" key="9">
    <source>
        <dbReference type="ARBA" id="ARBA00022980"/>
    </source>
</evidence>
<dbReference type="InterPro" id="IPR013216">
    <property type="entry name" value="Methyltransf_11"/>
</dbReference>
<dbReference type="EMBL" id="JAIHNG010000072">
    <property type="protein sequence ID" value="KAI5961698.1"/>
    <property type="molecule type" value="Genomic_DNA"/>
</dbReference>
<dbReference type="Gene3D" id="2.30.30.790">
    <property type="match status" value="1"/>
</dbReference>
<evidence type="ECO:0000256" key="2">
    <source>
        <dbReference type="ARBA" id="ARBA00004496"/>
    </source>
</evidence>
<dbReference type="GO" id="GO:0005737">
    <property type="term" value="C:cytoplasm"/>
    <property type="evidence" value="ECO:0007669"/>
    <property type="project" value="UniProtKB-SubCell"/>
</dbReference>
<dbReference type="SUPFAM" id="SSF53335">
    <property type="entry name" value="S-adenosyl-L-methionine-dependent methyltransferases"/>
    <property type="match status" value="1"/>
</dbReference>
<keyword evidence="6" id="KW-0489">Methyltransferase</keyword>
<dbReference type="InterPro" id="IPR022238">
    <property type="entry name" value="Bud23_C"/>
</dbReference>
<evidence type="ECO:0000256" key="11">
    <source>
        <dbReference type="ARBA" id="ARBA00023274"/>
    </source>
</evidence>
<reference evidence="15 16" key="1">
    <citation type="journal article" date="2022" name="DNA Res.">
        <title>Genome analysis of five recently described species of the CUG-Ser clade uncovers Candida theae as a new hybrid lineage with pathogenic potential in the Candida parapsilosis species complex.</title>
        <authorList>
            <person name="Mixao V."/>
            <person name="Del Olmo V."/>
            <person name="Hegedusova E."/>
            <person name="Saus E."/>
            <person name="Pryszcz L."/>
            <person name="Cillingova A."/>
            <person name="Nosek J."/>
            <person name="Gabaldon T."/>
        </authorList>
    </citation>
    <scope>NUCLEOTIDE SEQUENCE [LARGE SCALE GENOMIC DNA]</scope>
    <source>
        <strain evidence="15 16">CBS 12239</strain>
    </source>
</reference>
<evidence type="ECO:0000256" key="3">
    <source>
        <dbReference type="ARBA" id="ARBA00005547"/>
    </source>
</evidence>
<evidence type="ECO:0000256" key="5">
    <source>
        <dbReference type="ARBA" id="ARBA00022490"/>
    </source>
</evidence>